<evidence type="ECO:0000256" key="4">
    <source>
        <dbReference type="PROSITE-ProRule" id="PRU00335"/>
    </source>
</evidence>
<keyword evidence="1" id="KW-0805">Transcription regulation</keyword>
<gene>
    <name evidence="6" type="ORF">BJ993_000272</name>
</gene>
<protein>
    <submittedName>
        <fullName evidence="6">AcrR family transcriptional regulator</fullName>
    </submittedName>
</protein>
<dbReference type="PANTHER" id="PTHR47506">
    <property type="entry name" value="TRANSCRIPTIONAL REGULATORY PROTEIN"/>
    <property type="match status" value="1"/>
</dbReference>
<keyword evidence="2 4" id="KW-0238">DNA-binding</keyword>
<dbReference type="InterPro" id="IPR009057">
    <property type="entry name" value="Homeodomain-like_sf"/>
</dbReference>
<evidence type="ECO:0000256" key="1">
    <source>
        <dbReference type="ARBA" id="ARBA00023015"/>
    </source>
</evidence>
<proteinExistence type="predicted"/>
<evidence type="ECO:0000313" key="6">
    <source>
        <dbReference type="EMBL" id="NYI43192.1"/>
    </source>
</evidence>
<feature type="domain" description="HTH tetR-type" evidence="5">
    <location>
        <begin position="8"/>
        <end position="68"/>
    </location>
</feature>
<keyword evidence="3" id="KW-0804">Transcription</keyword>
<dbReference type="PANTHER" id="PTHR47506:SF3">
    <property type="entry name" value="HTH-TYPE TRANSCRIPTIONAL REGULATOR LMRA"/>
    <property type="match status" value="1"/>
</dbReference>
<evidence type="ECO:0000256" key="3">
    <source>
        <dbReference type="ARBA" id="ARBA00023163"/>
    </source>
</evidence>
<dbReference type="Pfam" id="PF21993">
    <property type="entry name" value="TetR_C_13_2"/>
    <property type="match status" value="1"/>
</dbReference>
<dbReference type="SUPFAM" id="SSF48498">
    <property type="entry name" value="Tetracyclin repressor-like, C-terminal domain"/>
    <property type="match status" value="1"/>
</dbReference>
<dbReference type="RefSeq" id="WP_218864579.1">
    <property type="nucleotide sequence ID" value="NZ_JACBZM010000001.1"/>
</dbReference>
<organism evidence="6 7">
    <name type="scientific">Nocardioides aromaticivorans</name>
    <dbReference type="NCBI Taxonomy" id="200618"/>
    <lineage>
        <taxon>Bacteria</taxon>
        <taxon>Bacillati</taxon>
        <taxon>Actinomycetota</taxon>
        <taxon>Actinomycetes</taxon>
        <taxon>Propionibacteriales</taxon>
        <taxon>Nocardioidaceae</taxon>
        <taxon>Nocardioides</taxon>
    </lineage>
</organism>
<evidence type="ECO:0000256" key="2">
    <source>
        <dbReference type="ARBA" id="ARBA00023125"/>
    </source>
</evidence>
<reference evidence="6 7" key="1">
    <citation type="submission" date="2020-07" db="EMBL/GenBank/DDBJ databases">
        <title>Sequencing the genomes of 1000 actinobacteria strains.</title>
        <authorList>
            <person name="Klenk H.-P."/>
        </authorList>
    </citation>
    <scope>NUCLEOTIDE SEQUENCE [LARGE SCALE GENOMIC DNA]</scope>
    <source>
        <strain evidence="6 7">DSM 15131</strain>
    </source>
</reference>
<dbReference type="AlphaFoldDB" id="A0A7Y9ZD34"/>
<dbReference type="GO" id="GO:0003677">
    <property type="term" value="F:DNA binding"/>
    <property type="evidence" value="ECO:0007669"/>
    <property type="project" value="UniProtKB-UniRule"/>
</dbReference>
<accession>A0A7Y9ZD34</accession>
<dbReference type="EMBL" id="JACBZM010000001">
    <property type="protein sequence ID" value="NYI43192.1"/>
    <property type="molecule type" value="Genomic_DNA"/>
</dbReference>
<dbReference type="Gene3D" id="1.10.357.10">
    <property type="entry name" value="Tetracycline Repressor, domain 2"/>
    <property type="match status" value="1"/>
</dbReference>
<dbReference type="PROSITE" id="PS50977">
    <property type="entry name" value="HTH_TETR_2"/>
    <property type="match status" value="1"/>
</dbReference>
<dbReference type="Pfam" id="PF00440">
    <property type="entry name" value="TetR_N"/>
    <property type="match status" value="1"/>
</dbReference>
<sequence>MSTRRPTRSPRDAMVDSAIVLFRERGVAATSLRDVVAHSRAPRGSIYHHFPGGKDELAREATRRAGDFIARLLGELVDSADPVATVDLLVDHWSGVLLGSDFAAGCPVAAAALAPDDTAGARDAAGAAFGQWEDLLAGAMRGRGLAADEAADRAALVVSAVEGALLVSRARRTDAPLRAVGRELARTLA</sequence>
<dbReference type="SUPFAM" id="SSF46689">
    <property type="entry name" value="Homeodomain-like"/>
    <property type="match status" value="1"/>
</dbReference>
<name>A0A7Y9ZD34_9ACTN</name>
<comment type="caution">
    <text evidence="6">The sequence shown here is derived from an EMBL/GenBank/DDBJ whole genome shotgun (WGS) entry which is preliminary data.</text>
</comment>
<dbReference type="InterPro" id="IPR001647">
    <property type="entry name" value="HTH_TetR"/>
</dbReference>
<dbReference type="Proteomes" id="UP000562045">
    <property type="component" value="Unassembled WGS sequence"/>
</dbReference>
<dbReference type="InterPro" id="IPR036271">
    <property type="entry name" value="Tet_transcr_reg_TetR-rel_C_sf"/>
</dbReference>
<dbReference type="InterPro" id="IPR054156">
    <property type="entry name" value="YxaF_TetR_C"/>
</dbReference>
<feature type="DNA-binding region" description="H-T-H motif" evidence="4">
    <location>
        <begin position="31"/>
        <end position="50"/>
    </location>
</feature>
<evidence type="ECO:0000259" key="5">
    <source>
        <dbReference type="PROSITE" id="PS50977"/>
    </source>
</evidence>
<evidence type="ECO:0000313" key="7">
    <source>
        <dbReference type="Proteomes" id="UP000562045"/>
    </source>
</evidence>